<dbReference type="OrthoDB" id="8061888at2759"/>
<organism evidence="1 2">
    <name type="scientific">Araneus ventricosus</name>
    <name type="common">Orbweaver spider</name>
    <name type="synonym">Epeira ventricosa</name>
    <dbReference type="NCBI Taxonomy" id="182803"/>
    <lineage>
        <taxon>Eukaryota</taxon>
        <taxon>Metazoa</taxon>
        <taxon>Ecdysozoa</taxon>
        <taxon>Arthropoda</taxon>
        <taxon>Chelicerata</taxon>
        <taxon>Arachnida</taxon>
        <taxon>Araneae</taxon>
        <taxon>Araneomorphae</taxon>
        <taxon>Entelegynae</taxon>
        <taxon>Araneoidea</taxon>
        <taxon>Araneidae</taxon>
        <taxon>Araneus</taxon>
    </lineage>
</organism>
<dbReference type="AlphaFoldDB" id="A0A4Y2NLV5"/>
<keyword evidence="2" id="KW-1185">Reference proteome</keyword>
<protein>
    <submittedName>
        <fullName evidence="1">Uncharacterized protein</fullName>
    </submittedName>
</protein>
<reference evidence="1 2" key="1">
    <citation type="journal article" date="2019" name="Sci. Rep.">
        <title>Orb-weaving spider Araneus ventricosus genome elucidates the spidroin gene catalogue.</title>
        <authorList>
            <person name="Kono N."/>
            <person name="Nakamura H."/>
            <person name="Ohtoshi R."/>
            <person name="Moran D.A.P."/>
            <person name="Shinohara A."/>
            <person name="Yoshida Y."/>
            <person name="Fujiwara M."/>
            <person name="Mori M."/>
            <person name="Tomita M."/>
            <person name="Arakawa K."/>
        </authorList>
    </citation>
    <scope>NUCLEOTIDE SEQUENCE [LARGE SCALE GENOMIC DNA]</scope>
</reference>
<proteinExistence type="predicted"/>
<evidence type="ECO:0000313" key="2">
    <source>
        <dbReference type="Proteomes" id="UP000499080"/>
    </source>
</evidence>
<dbReference type="EMBL" id="BGPR01009385">
    <property type="protein sequence ID" value="GBN39659.1"/>
    <property type="molecule type" value="Genomic_DNA"/>
</dbReference>
<name>A0A4Y2NLV5_ARAVE</name>
<gene>
    <name evidence="1" type="ORF">AVEN_114661_1</name>
</gene>
<comment type="caution">
    <text evidence="1">The sequence shown here is derived from an EMBL/GenBank/DDBJ whole genome shotgun (WGS) entry which is preliminary data.</text>
</comment>
<evidence type="ECO:0000313" key="1">
    <source>
        <dbReference type="EMBL" id="GBN39659.1"/>
    </source>
</evidence>
<accession>A0A4Y2NLV5</accession>
<dbReference type="Proteomes" id="UP000499080">
    <property type="component" value="Unassembled WGS sequence"/>
</dbReference>
<sequence>MLRQTICQHQGKRRGWESPEPVAAFPCWAPLVGGALGLNPHQCHMNKKKSGPFSGQHITSISQRKNFPIFFITQRKSESKESFHGVSPFLVKKAISGSIGEVKSTKKLRSGDLLVEVGWLYEV</sequence>